<evidence type="ECO:0000313" key="1">
    <source>
        <dbReference type="EMBL" id="GMT32978.1"/>
    </source>
</evidence>
<reference evidence="1" key="1">
    <citation type="submission" date="2023-10" db="EMBL/GenBank/DDBJ databases">
        <title>Genome assembly of Pristionchus species.</title>
        <authorList>
            <person name="Yoshida K."/>
            <person name="Sommer R.J."/>
        </authorList>
    </citation>
    <scope>NUCLEOTIDE SEQUENCE</scope>
    <source>
        <strain evidence="1">RS5133</strain>
    </source>
</reference>
<dbReference type="Proteomes" id="UP001432322">
    <property type="component" value="Unassembled WGS sequence"/>
</dbReference>
<dbReference type="EMBL" id="BTSY01000006">
    <property type="protein sequence ID" value="GMT32978.1"/>
    <property type="molecule type" value="Genomic_DNA"/>
</dbReference>
<gene>
    <name evidence="1" type="ORF">PFISCL1PPCAC_24275</name>
</gene>
<proteinExistence type="predicted"/>
<feature type="non-terminal residue" evidence="1">
    <location>
        <position position="1"/>
    </location>
</feature>
<comment type="caution">
    <text evidence="1">The sequence shown here is derived from an EMBL/GenBank/DDBJ whole genome shotgun (WGS) entry which is preliminary data.</text>
</comment>
<sequence>LLSGSIEDTKQLLLLVSGIVEPLLVDDDIDGDDGVSGLTRPMISSRCPQPISTMEATALTQVSIGSHMERRGMMPGALTPTYIVFHLKIDRAFPSIVFPRASTTRPSRP</sequence>
<name>A0AAV5WQT3_9BILA</name>
<organism evidence="1 2">
    <name type="scientific">Pristionchus fissidentatus</name>
    <dbReference type="NCBI Taxonomy" id="1538716"/>
    <lineage>
        <taxon>Eukaryota</taxon>
        <taxon>Metazoa</taxon>
        <taxon>Ecdysozoa</taxon>
        <taxon>Nematoda</taxon>
        <taxon>Chromadorea</taxon>
        <taxon>Rhabditida</taxon>
        <taxon>Rhabditina</taxon>
        <taxon>Diplogasteromorpha</taxon>
        <taxon>Diplogasteroidea</taxon>
        <taxon>Neodiplogasteridae</taxon>
        <taxon>Pristionchus</taxon>
    </lineage>
</organism>
<keyword evidence="2" id="KW-1185">Reference proteome</keyword>
<dbReference type="AlphaFoldDB" id="A0AAV5WQT3"/>
<feature type="non-terminal residue" evidence="1">
    <location>
        <position position="109"/>
    </location>
</feature>
<accession>A0AAV5WQT3</accession>
<protein>
    <submittedName>
        <fullName evidence="1">Uncharacterized protein</fullName>
    </submittedName>
</protein>
<evidence type="ECO:0000313" key="2">
    <source>
        <dbReference type="Proteomes" id="UP001432322"/>
    </source>
</evidence>